<protein>
    <recommendedName>
        <fullName evidence="1">PhnB-like domain-containing protein</fullName>
    </recommendedName>
</protein>
<sequence>MGISERAGDVTRGRVTHPAGRIVALGRPAPDRIERVELHGPGEDGPEATVHSAVLPLNGKRFVAIDSAISHPFDIAPSISLFVACDTEEEITRLSSMLSGGATRS</sequence>
<dbReference type="Proteomes" id="UP000295781">
    <property type="component" value="Chromosome"/>
</dbReference>
<gene>
    <name evidence="2" type="ORF">SOCEGT47_024820</name>
</gene>
<dbReference type="OrthoDB" id="5293819at2"/>
<dbReference type="InterPro" id="IPR028973">
    <property type="entry name" value="PhnB-like"/>
</dbReference>
<dbReference type="SUPFAM" id="SSF54593">
    <property type="entry name" value="Glyoxalase/Bleomycin resistance protein/Dihydroxybiphenyl dioxygenase"/>
    <property type="match status" value="1"/>
</dbReference>
<dbReference type="InterPro" id="IPR029068">
    <property type="entry name" value="Glyas_Bleomycin-R_OHBP_Dase"/>
</dbReference>
<accession>A0A4P2PZ48</accession>
<dbReference type="AlphaFoldDB" id="A0A4P2PZ48"/>
<dbReference type="Gene3D" id="3.10.180.10">
    <property type="entry name" value="2,3-Dihydroxybiphenyl 1,2-Dioxygenase, domain 1"/>
    <property type="match status" value="1"/>
</dbReference>
<feature type="domain" description="PhnB-like" evidence="1">
    <location>
        <begin position="33"/>
        <end position="101"/>
    </location>
</feature>
<reference evidence="2 3" key="1">
    <citation type="submission" date="2015-09" db="EMBL/GenBank/DDBJ databases">
        <title>Sorangium comparison.</title>
        <authorList>
            <person name="Zaburannyi N."/>
            <person name="Bunk B."/>
            <person name="Overmann J."/>
            <person name="Mueller R."/>
        </authorList>
    </citation>
    <scope>NUCLEOTIDE SEQUENCE [LARGE SCALE GENOMIC DNA]</scope>
    <source>
        <strain evidence="2 3">So ceGT47</strain>
    </source>
</reference>
<evidence type="ECO:0000313" key="3">
    <source>
        <dbReference type="Proteomes" id="UP000295781"/>
    </source>
</evidence>
<name>A0A4P2PZ48_SORCE</name>
<dbReference type="RefSeq" id="WP_129347221.1">
    <property type="nucleotide sequence ID" value="NZ_CP012670.1"/>
</dbReference>
<evidence type="ECO:0000259" key="1">
    <source>
        <dbReference type="Pfam" id="PF06983"/>
    </source>
</evidence>
<evidence type="ECO:0000313" key="2">
    <source>
        <dbReference type="EMBL" id="AUX21981.1"/>
    </source>
</evidence>
<organism evidence="2 3">
    <name type="scientific">Sorangium cellulosum</name>
    <name type="common">Polyangium cellulosum</name>
    <dbReference type="NCBI Taxonomy" id="56"/>
    <lineage>
        <taxon>Bacteria</taxon>
        <taxon>Pseudomonadati</taxon>
        <taxon>Myxococcota</taxon>
        <taxon>Polyangia</taxon>
        <taxon>Polyangiales</taxon>
        <taxon>Polyangiaceae</taxon>
        <taxon>Sorangium</taxon>
    </lineage>
</organism>
<proteinExistence type="predicted"/>
<dbReference type="EMBL" id="CP012670">
    <property type="protein sequence ID" value="AUX21981.1"/>
    <property type="molecule type" value="Genomic_DNA"/>
</dbReference>
<dbReference type="Pfam" id="PF06983">
    <property type="entry name" value="3-dmu-9_3-mt"/>
    <property type="match status" value="1"/>
</dbReference>